<dbReference type="Proteomes" id="UP000044602">
    <property type="component" value="Unassembled WGS sequence"/>
</dbReference>
<keyword evidence="6" id="KW-0805">Transcription regulation</keyword>
<evidence type="ECO:0000256" key="4">
    <source>
        <dbReference type="ARBA" id="ARBA00022771"/>
    </source>
</evidence>
<gene>
    <name evidence="12" type="ORF">BN1708_002037</name>
</gene>
<dbReference type="GO" id="GO:0002181">
    <property type="term" value="P:cytoplasmic translation"/>
    <property type="evidence" value="ECO:0007669"/>
    <property type="project" value="TreeGrafter"/>
</dbReference>
<evidence type="ECO:0000313" key="13">
    <source>
        <dbReference type="Proteomes" id="UP000044602"/>
    </source>
</evidence>
<dbReference type="PROSITE" id="PS50103">
    <property type="entry name" value="ZF_C3H1"/>
    <property type="match status" value="2"/>
</dbReference>
<dbReference type="InterPro" id="IPR036855">
    <property type="entry name" value="Znf_CCCH_sf"/>
</dbReference>
<evidence type="ECO:0000256" key="8">
    <source>
        <dbReference type="ARBA" id="ARBA00023242"/>
    </source>
</evidence>
<evidence type="ECO:0000256" key="10">
    <source>
        <dbReference type="SAM" id="MobiDB-lite"/>
    </source>
</evidence>
<feature type="domain" description="C3H1-type" evidence="11">
    <location>
        <begin position="247"/>
        <end position="274"/>
    </location>
</feature>
<sequence length="800" mass="89382">MAANESTAAAGPSKRERKRLFITEKLAFLNEKFHRERDLTYRDQLQKIQVDNTLVQRLDPYASDALEVIASARRDHAEAQTPETLPENTRTLLHMSGPRFQDFLQEVEDLIEYRDSSVAQQKHEHDRRLHQYQNEHLYKIEAANREHRALADTLRDRLINTPAKAKGAQAVADKTFGMKNKKGGAAQKQIAQLSAMAKSGGTPEEKRKQAEKAQREKEKRAAEEAKRELADLVNKPAQIQKVPFGVDPKTVVCIFFKKGNCEKGKKCKFSHNVEDERKVNKKSLYTDTRAEEDEQKKVETSAEWDEEKLRSVVLSKKGNQKTTTDKVCKFFVEAIEEGKYGWFWVCPNGGDKCMYKHALPPGFVLKTKEQRAAEKALMDKSPLKTLTLEEFLESERHKLTGTLTPVTPESFAKWKKERLDKKAAEEQAKKAKEATGRAMFESAANREHRALADTLRDRLINTVSSRKYRLQKEKEALEISDSSALLLHPNQFSITNPASPGGTHKRATRLRKDADDIPGYSEGKKRKRVPGEDDGSPAPARRALDPNTTTPLWQNEKLRYAAKHHGPAYSLDKLFTEKELSLTRLNASLAAHKYIQKHKVYSNGATSPNGSDSGHGDNDSAEQDGDSASAPMMERTASHTTRSTRAGINQSLLDAADASNTLELPKHIDILEPHEPTKIPSTHIASKPTRISFFLMELYKKYDAKHKPGASIDHPNGSKKLLESVVAPYVRTHYTGFRTGGRPNPKAMNENLASVEARDSAPSSLAAALGAAVPMSRQSSAAGGNTMSRQGSARGKTRKN</sequence>
<organism evidence="12 13">
    <name type="scientific">Verticillium longisporum</name>
    <name type="common">Verticillium dahliae var. longisporum</name>
    <dbReference type="NCBI Taxonomy" id="100787"/>
    <lineage>
        <taxon>Eukaryota</taxon>
        <taxon>Fungi</taxon>
        <taxon>Dikarya</taxon>
        <taxon>Ascomycota</taxon>
        <taxon>Pezizomycotina</taxon>
        <taxon>Sordariomycetes</taxon>
        <taxon>Hypocreomycetidae</taxon>
        <taxon>Glomerellales</taxon>
        <taxon>Plectosphaerellaceae</taxon>
        <taxon>Verticillium</taxon>
    </lineage>
</organism>
<evidence type="ECO:0000256" key="3">
    <source>
        <dbReference type="ARBA" id="ARBA00022723"/>
    </source>
</evidence>
<dbReference type="SUPFAM" id="SSF90229">
    <property type="entry name" value="CCCH zinc finger"/>
    <property type="match status" value="1"/>
</dbReference>
<feature type="region of interest" description="Disordered" evidence="10">
    <location>
        <begin position="756"/>
        <end position="800"/>
    </location>
</feature>
<evidence type="ECO:0000259" key="11">
    <source>
        <dbReference type="PROSITE" id="PS50103"/>
    </source>
</evidence>
<feature type="zinc finger region" description="C3H1-type" evidence="9">
    <location>
        <begin position="247"/>
        <end position="274"/>
    </location>
</feature>
<accession>A0A0G4KGV2</accession>
<feature type="region of interest" description="Disordered" evidence="10">
    <location>
        <begin position="491"/>
        <end position="552"/>
    </location>
</feature>
<dbReference type="Pfam" id="PF08598">
    <property type="entry name" value="Sds3"/>
    <property type="match status" value="1"/>
</dbReference>
<dbReference type="STRING" id="100787.A0A0G4KGV2"/>
<reference evidence="12 13" key="1">
    <citation type="submission" date="2015-05" db="EMBL/GenBank/DDBJ databases">
        <authorList>
            <person name="Wang D.B."/>
            <person name="Wang M."/>
        </authorList>
    </citation>
    <scope>NUCLEOTIDE SEQUENCE [LARGE SCALE GENOMIC DNA]</scope>
    <source>
        <strain evidence="12">VL1</strain>
    </source>
</reference>
<dbReference type="InterPro" id="IPR013907">
    <property type="entry name" value="Sds3"/>
</dbReference>
<protein>
    <recommendedName>
        <fullName evidence="11">C3H1-type domain-containing protein</fullName>
    </recommendedName>
</protein>
<dbReference type="GO" id="GO:0010468">
    <property type="term" value="P:regulation of gene expression"/>
    <property type="evidence" value="ECO:0007669"/>
    <property type="project" value="UniProtKB-ARBA"/>
</dbReference>
<keyword evidence="4 9" id="KW-0863">Zinc-finger</keyword>
<dbReference type="SMART" id="SM00356">
    <property type="entry name" value="ZnF_C3H1"/>
    <property type="match status" value="2"/>
</dbReference>
<name>A0A0G4KGV2_VERLO</name>
<dbReference type="GO" id="GO:0008270">
    <property type="term" value="F:zinc ion binding"/>
    <property type="evidence" value="ECO:0007669"/>
    <property type="project" value="UniProtKB-KW"/>
</dbReference>
<keyword evidence="3 9" id="KW-0479">Metal-binding</keyword>
<keyword evidence="7" id="KW-0804">Transcription</keyword>
<evidence type="ECO:0000256" key="9">
    <source>
        <dbReference type="PROSITE-ProRule" id="PRU00723"/>
    </source>
</evidence>
<feature type="compositionally biased region" description="Polar residues" evidence="10">
    <location>
        <begin position="603"/>
        <end position="612"/>
    </location>
</feature>
<evidence type="ECO:0000256" key="7">
    <source>
        <dbReference type="ARBA" id="ARBA00023163"/>
    </source>
</evidence>
<dbReference type="EMBL" id="CVQH01001113">
    <property type="protein sequence ID" value="CRJ95575.1"/>
    <property type="molecule type" value="Genomic_DNA"/>
</dbReference>
<dbReference type="SMART" id="SM01401">
    <property type="entry name" value="Sds3"/>
    <property type="match status" value="2"/>
</dbReference>
<dbReference type="PANTHER" id="PTHR12681">
    <property type="entry name" value="ZINC FINGER-CONTAINING PROTEIN P48ZNF"/>
    <property type="match status" value="1"/>
</dbReference>
<dbReference type="InterPro" id="IPR000571">
    <property type="entry name" value="Znf_CCCH"/>
</dbReference>
<dbReference type="Gene3D" id="4.10.1000.10">
    <property type="entry name" value="Zinc finger, CCCH-type"/>
    <property type="match status" value="1"/>
</dbReference>
<dbReference type="AlphaFoldDB" id="A0A0G4KGV2"/>
<dbReference type="GO" id="GO:0005829">
    <property type="term" value="C:cytosol"/>
    <property type="evidence" value="ECO:0007669"/>
    <property type="project" value="TreeGrafter"/>
</dbReference>
<feature type="domain" description="C3H1-type" evidence="11">
    <location>
        <begin position="322"/>
        <end position="360"/>
    </location>
</feature>
<feature type="region of interest" description="Disordered" evidence="10">
    <location>
        <begin position="601"/>
        <end position="646"/>
    </location>
</feature>
<proteinExistence type="predicted"/>
<dbReference type="Pfam" id="PF00642">
    <property type="entry name" value="zf-CCCH"/>
    <property type="match status" value="1"/>
</dbReference>
<dbReference type="Gene3D" id="6.20.400.10">
    <property type="match status" value="1"/>
</dbReference>
<feature type="compositionally biased region" description="Polar residues" evidence="10">
    <location>
        <begin position="776"/>
        <end position="791"/>
    </location>
</feature>
<evidence type="ECO:0000256" key="1">
    <source>
        <dbReference type="ARBA" id="ARBA00004123"/>
    </source>
</evidence>
<evidence type="ECO:0000256" key="6">
    <source>
        <dbReference type="ARBA" id="ARBA00023015"/>
    </source>
</evidence>
<feature type="region of interest" description="Disordered" evidence="10">
    <location>
        <begin position="194"/>
        <end position="223"/>
    </location>
</feature>
<dbReference type="GO" id="GO:0005654">
    <property type="term" value="C:nucleoplasm"/>
    <property type="evidence" value="ECO:0007669"/>
    <property type="project" value="UniProtKB-ARBA"/>
</dbReference>
<feature type="compositionally biased region" description="Basic and acidic residues" evidence="10">
    <location>
        <begin position="203"/>
        <end position="223"/>
    </location>
</feature>
<feature type="zinc finger region" description="C3H1-type" evidence="9">
    <location>
        <begin position="322"/>
        <end position="360"/>
    </location>
</feature>
<dbReference type="InterPro" id="IPR032378">
    <property type="entry name" value="ZC3H15/TMA46_C"/>
</dbReference>
<comment type="subcellular location">
    <subcellularLocation>
        <location evidence="1">Nucleus</location>
    </subcellularLocation>
</comment>
<dbReference type="PANTHER" id="PTHR12681:SF0">
    <property type="entry name" value="ZINC FINGER CCCH DOMAIN-CONTAINING PROTEIN 15"/>
    <property type="match status" value="1"/>
</dbReference>
<keyword evidence="5 9" id="KW-0862">Zinc</keyword>
<feature type="compositionally biased region" description="Low complexity" evidence="10">
    <location>
        <begin position="760"/>
        <end position="772"/>
    </location>
</feature>
<dbReference type="GO" id="GO:0003729">
    <property type="term" value="F:mRNA binding"/>
    <property type="evidence" value="ECO:0007669"/>
    <property type="project" value="TreeGrafter"/>
</dbReference>
<keyword evidence="2" id="KW-0678">Repressor</keyword>
<keyword evidence="8" id="KW-0539">Nucleus</keyword>
<evidence type="ECO:0000313" key="12">
    <source>
        <dbReference type="EMBL" id="CRJ95575.1"/>
    </source>
</evidence>
<dbReference type="Pfam" id="PF16543">
    <property type="entry name" value="DFRP_C"/>
    <property type="match status" value="1"/>
</dbReference>
<evidence type="ECO:0000256" key="2">
    <source>
        <dbReference type="ARBA" id="ARBA00022491"/>
    </source>
</evidence>
<evidence type="ECO:0000256" key="5">
    <source>
        <dbReference type="ARBA" id="ARBA00022833"/>
    </source>
</evidence>
<keyword evidence="13" id="KW-1185">Reference proteome</keyword>